<evidence type="ECO:0000313" key="4">
    <source>
        <dbReference type="Proteomes" id="UP000228560"/>
    </source>
</evidence>
<feature type="domain" description="PAS" evidence="2">
    <location>
        <begin position="42"/>
        <end position="87"/>
    </location>
</feature>
<dbReference type="CDD" id="cd00130">
    <property type="entry name" value="PAS"/>
    <property type="match status" value="1"/>
</dbReference>
<reference evidence="3 4" key="1">
    <citation type="submission" date="2017-09" db="EMBL/GenBank/DDBJ databases">
        <title>Depth-based differentiation of microbial function through sediment-hosted aquifers and enrichment of novel symbionts in the deep terrestrial subsurface.</title>
        <authorList>
            <person name="Probst A.J."/>
            <person name="Ladd B."/>
            <person name="Jarett J.K."/>
            <person name="Geller-Mcgrath D.E."/>
            <person name="Sieber C.M."/>
            <person name="Emerson J.B."/>
            <person name="Anantharaman K."/>
            <person name="Thomas B.C."/>
            <person name="Malmstrom R."/>
            <person name="Stieglmeier M."/>
            <person name="Klingl A."/>
            <person name="Woyke T."/>
            <person name="Ryan C.M."/>
            <person name="Banfield J.F."/>
        </authorList>
    </citation>
    <scope>NUCLEOTIDE SEQUENCE [LARGE SCALE GENOMIC DNA]</scope>
    <source>
        <strain evidence="3">CG_4_9_14_3_um_filter_33_16</strain>
    </source>
</reference>
<organism evidence="3 4">
    <name type="scientific">Candidatus Infernicultor aquiphilus</name>
    <dbReference type="NCBI Taxonomy" id="1805029"/>
    <lineage>
        <taxon>Bacteria</taxon>
        <taxon>Pseudomonadati</taxon>
        <taxon>Atribacterota</taxon>
        <taxon>Candidatus Phoenicimicrobiia</taxon>
        <taxon>Candidatus Pheonicimicrobiales</taxon>
        <taxon>Candidatus Phoenicimicrobiaceae</taxon>
        <taxon>Candidatus Infernicultor</taxon>
    </lineage>
</organism>
<sequence>MEEKEKTKEQLIDELMKLHRQITELEKSEIRHQQIEKASTDNEEKYRILVELAADGILIETVEGRILECSTAGAKIYGYAKEEMIGL</sequence>
<proteinExistence type="predicted"/>
<gene>
    <name evidence="3" type="ORF">CO097_04165</name>
</gene>
<comment type="caution">
    <text evidence="3">The sequence shown here is derived from an EMBL/GenBank/DDBJ whole genome shotgun (WGS) entry which is preliminary data.</text>
</comment>
<evidence type="ECO:0000256" key="1">
    <source>
        <dbReference type="SAM" id="Coils"/>
    </source>
</evidence>
<feature type="non-terminal residue" evidence="3">
    <location>
        <position position="87"/>
    </location>
</feature>
<dbReference type="NCBIfam" id="TIGR00229">
    <property type="entry name" value="sensory_box"/>
    <property type="match status" value="1"/>
</dbReference>
<evidence type="ECO:0000313" key="3">
    <source>
        <dbReference type="EMBL" id="PJB56878.1"/>
    </source>
</evidence>
<protein>
    <recommendedName>
        <fullName evidence="2">PAS domain-containing protein</fullName>
    </recommendedName>
</protein>
<dbReference type="Proteomes" id="UP000228560">
    <property type="component" value="Unassembled WGS sequence"/>
</dbReference>
<dbReference type="SUPFAM" id="SSF55785">
    <property type="entry name" value="PYP-like sensor domain (PAS domain)"/>
    <property type="match status" value="1"/>
</dbReference>
<dbReference type="Gene3D" id="3.30.450.20">
    <property type="entry name" value="PAS domain"/>
    <property type="match status" value="1"/>
</dbReference>
<name>A0A2M8CCV6_9BACT</name>
<dbReference type="PROSITE" id="PS50112">
    <property type="entry name" value="PAS"/>
    <property type="match status" value="1"/>
</dbReference>
<feature type="coiled-coil region" evidence="1">
    <location>
        <begin position="1"/>
        <end position="28"/>
    </location>
</feature>
<dbReference type="EMBL" id="PFTV01000103">
    <property type="protein sequence ID" value="PJB56878.1"/>
    <property type="molecule type" value="Genomic_DNA"/>
</dbReference>
<dbReference type="InterPro" id="IPR035965">
    <property type="entry name" value="PAS-like_dom_sf"/>
</dbReference>
<dbReference type="InterPro" id="IPR000014">
    <property type="entry name" value="PAS"/>
</dbReference>
<accession>A0A2M8CCV6</accession>
<dbReference type="AlphaFoldDB" id="A0A2M8CCV6"/>
<evidence type="ECO:0000259" key="2">
    <source>
        <dbReference type="PROSITE" id="PS50112"/>
    </source>
</evidence>
<keyword evidence="1" id="KW-0175">Coiled coil</keyword>